<name>A0A128FH31_9GAMM</name>
<sequence length="206" mass="23228">MRLINLKLSLVWLLLEWRNSFNLGQTEMKLKTILLTGAVAIGLSGCVIPTDRTYYKPEDSFGEAVASQSCGYLRTNQDALKQSFDDYSVKVKASQDGRNGVTISVSAFVDRPFIDINDIFFDTTKVHLIQPENREKLKTKDAFRHQSDGGIWLSRTFLLPNAPFEQVIELELAPGAITIKASPSERMVFKFSLTTTFDVLYFSINC</sequence>
<protein>
    <submittedName>
        <fullName evidence="1">Uncharacterized protein</fullName>
    </submittedName>
</protein>
<dbReference type="Proteomes" id="UP000073601">
    <property type="component" value="Unassembled WGS sequence"/>
</dbReference>
<accession>A0A128FH31</accession>
<reference evidence="2" key="1">
    <citation type="submission" date="2016-02" db="EMBL/GenBank/DDBJ databases">
        <authorList>
            <person name="Rodrigo-Torres Lidia"/>
            <person name="Arahal R.David."/>
        </authorList>
    </citation>
    <scope>NUCLEOTIDE SEQUENCE [LARGE SCALE GENOMIC DNA]</scope>
    <source>
        <strain evidence="2">CECT 8713</strain>
    </source>
</reference>
<organism evidence="1 2">
    <name type="scientific">Grimontia marina</name>
    <dbReference type="NCBI Taxonomy" id="646534"/>
    <lineage>
        <taxon>Bacteria</taxon>
        <taxon>Pseudomonadati</taxon>
        <taxon>Pseudomonadota</taxon>
        <taxon>Gammaproteobacteria</taxon>
        <taxon>Vibrionales</taxon>
        <taxon>Vibrionaceae</taxon>
        <taxon>Grimontia</taxon>
    </lineage>
</organism>
<evidence type="ECO:0000313" key="1">
    <source>
        <dbReference type="EMBL" id="CZF85571.1"/>
    </source>
</evidence>
<gene>
    <name evidence="1" type="ORF">GMA8713_03618</name>
</gene>
<keyword evidence="2" id="KW-1185">Reference proteome</keyword>
<proteinExistence type="predicted"/>
<dbReference type="EMBL" id="FIZY01000039">
    <property type="protein sequence ID" value="CZF85571.1"/>
    <property type="molecule type" value="Genomic_DNA"/>
</dbReference>
<evidence type="ECO:0000313" key="2">
    <source>
        <dbReference type="Proteomes" id="UP000073601"/>
    </source>
</evidence>
<dbReference type="AlphaFoldDB" id="A0A128FH31"/>